<evidence type="ECO:0000256" key="1">
    <source>
        <dbReference type="SAM" id="Phobius"/>
    </source>
</evidence>
<keyword evidence="1" id="KW-0812">Transmembrane</keyword>
<feature type="transmembrane region" description="Helical" evidence="1">
    <location>
        <begin position="165"/>
        <end position="182"/>
    </location>
</feature>
<keyword evidence="1" id="KW-1133">Transmembrane helix</keyword>
<evidence type="ECO:0000259" key="2">
    <source>
        <dbReference type="Pfam" id="PF20539"/>
    </source>
</evidence>
<dbReference type="AlphaFoldDB" id="A0A948W691"/>
<reference evidence="3" key="1">
    <citation type="submission" date="2021-05" db="EMBL/GenBank/DDBJ databases">
        <title>Energy efficiency and biological interactions define the core microbiome of deep oligotrophic groundwater.</title>
        <authorList>
            <person name="Mehrshad M."/>
            <person name="Lopez-Fernandez M."/>
            <person name="Bell E."/>
            <person name="Bernier-Latmani R."/>
            <person name="Bertilsson S."/>
            <person name="Dopson M."/>
        </authorList>
    </citation>
    <scope>NUCLEOTIDE SEQUENCE</scope>
    <source>
        <strain evidence="3">Modern_marine.mb.64</strain>
    </source>
</reference>
<dbReference type="Proteomes" id="UP000777784">
    <property type="component" value="Unassembled WGS sequence"/>
</dbReference>
<accession>A0A948W691</accession>
<dbReference type="InterPro" id="IPR013783">
    <property type="entry name" value="Ig-like_fold"/>
</dbReference>
<organism evidence="3 4">
    <name type="scientific">Eiseniibacteriota bacterium</name>
    <dbReference type="NCBI Taxonomy" id="2212470"/>
    <lineage>
        <taxon>Bacteria</taxon>
        <taxon>Candidatus Eiseniibacteriota</taxon>
    </lineage>
</organism>
<comment type="caution">
    <text evidence="3">The sequence shown here is derived from an EMBL/GenBank/DDBJ whole genome shotgun (WGS) entry which is preliminary data.</text>
</comment>
<gene>
    <name evidence="3" type="ORF">KJ970_10090</name>
</gene>
<keyword evidence="1" id="KW-0472">Membrane</keyword>
<feature type="transmembrane region" description="Helical" evidence="1">
    <location>
        <begin position="20"/>
        <end position="43"/>
    </location>
</feature>
<feature type="transmembrane region" description="Helical" evidence="1">
    <location>
        <begin position="387"/>
        <end position="407"/>
    </location>
</feature>
<dbReference type="InterPro" id="IPR046642">
    <property type="entry name" value="DUF6754"/>
</dbReference>
<dbReference type="EMBL" id="JAHJDP010000053">
    <property type="protein sequence ID" value="MBU2691269.1"/>
    <property type="molecule type" value="Genomic_DNA"/>
</dbReference>
<evidence type="ECO:0000313" key="3">
    <source>
        <dbReference type="EMBL" id="MBU2691269.1"/>
    </source>
</evidence>
<name>A0A948W691_UNCEI</name>
<proteinExistence type="predicted"/>
<evidence type="ECO:0000313" key="4">
    <source>
        <dbReference type="Proteomes" id="UP000777784"/>
    </source>
</evidence>
<feature type="domain" description="DUF6754" evidence="2">
    <location>
        <begin position="156"/>
        <end position="409"/>
    </location>
</feature>
<dbReference type="Gene3D" id="2.60.40.10">
    <property type="entry name" value="Immunoglobulins"/>
    <property type="match status" value="1"/>
</dbReference>
<dbReference type="Pfam" id="PF20539">
    <property type="entry name" value="DUF6754"/>
    <property type="match status" value="1"/>
</dbReference>
<protein>
    <recommendedName>
        <fullName evidence="2">DUF6754 domain-containing protein</fullName>
    </recommendedName>
</protein>
<sequence length="414" mass="45170">MLKRVFTKEVAGMRQNQHRWYRSVPPLALIPALYLVFLVSAFFPLPSAAIEPPTALAAYDTPNDPGGSITLTWELSPNDRIPEIGEEPGVLLLTYGILRSPHPQTGFNEIDIVLPGISEYTDDTADDGVSFYYIVEARGDDRSTALTPVVGPVKASGQVFDTRKTVLLIFMILFGGSVLFLIQRARAGKELYIRPIPGLAAVDEAIGRATEMGRPILFVPGLGVAGDVATLAAFTMLGRIAHKTAEYQTNVRVPCYDPMVMTIAQDVVKSAYLDAGYPDMYKEDDVFFVTQDQFSYVAAVNGLMIREKPATNFYIGKFYAESLILAETGNIAGSIQIAGTDEIIQIPFFVAACDYTLIGEELYAASAYLSREPPLLGTLKGQDWGKAAMMILIVLGVLAATFGWNAFVDFFATQ</sequence>